<evidence type="ECO:0000256" key="13">
    <source>
        <dbReference type="PROSITE-ProRule" id="PRU00191"/>
    </source>
</evidence>
<dbReference type="InterPro" id="IPR011993">
    <property type="entry name" value="PH-like_dom_sf"/>
</dbReference>
<feature type="domain" description="C2" evidence="18">
    <location>
        <begin position="995"/>
        <end position="1121"/>
    </location>
</feature>
<dbReference type="CDD" id="cd10341">
    <property type="entry name" value="SH2_N-SH2_PLC_gamma_like"/>
    <property type="match status" value="1"/>
</dbReference>
<keyword evidence="6" id="KW-0106">Calcium</keyword>
<dbReference type="InterPro" id="IPR011992">
    <property type="entry name" value="EF-hand-dom_pair"/>
</dbReference>
<dbReference type="PRINTS" id="PR00390">
    <property type="entry name" value="PHPHLIPASEC"/>
</dbReference>
<evidence type="ECO:0000256" key="1">
    <source>
        <dbReference type="ARBA" id="ARBA00001913"/>
    </source>
</evidence>
<evidence type="ECO:0000259" key="16">
    <source>
        <dbReference type="PROSITE" id="PS50002"/>
    </source>
</evidence>
<evidence type="ECO:0000256" key="8">
    <source>
        <dbReference type="ARBA" id="ARBA00022999"/>
    </source>
</evidence>
<dbReference type="PROSITE" id="PS50008">
    <property type="entry name" value="PIPLC_Y_DOMAIN"/>
    <property type="match status" value="1"/>
</dbReference>
<evidence type="ECO:0000256" key="14">
    <source>
        <dbReference type="PROSITE-ProRule" id="PRU00192"/>
    </source>
</evidence>
<dbReference type="SUPFAM" id="SSF51695">
    <property type="entry name" value="PLC-like phosphodiesterases"/>
    <property type="match status" value="1"/>
</dbReference>
<keyword evidence="2 14" id="KW-0728">SH3 domain</keyword>
<dbReference type="InterPro" id="IPR000909">
    <property type="entry name" value="PLipase_C_PInositol-sp_X_dom"/>
</dbReference>
<keyword evidence="9 12" id="KW-0443">Lipid metabolism</keyword>
<name>A0ABM0IPK8_ECHTE</name>
<evidence type="ECO:0000256" key="12">
    <source>
        <dbReference type="PIRNR" id="PIRNR000952"/>
    </source>
</evidence>
<dbReference type="SUPFAM" id="SSF50729">
    <property type="entry name" value="PH domain-like"/>
    <property type="match status" value="1"/>
</dbReference>
<dbReference type="CDD" id="cd13362">
    <property type="entry name" value="PH_PLC_gamma"/>
    <property type="match status" value="1"/>
</dbReference>
<evidence type="ECO:0000256" key="6">
    <source>
        <dbReference type="ARBA" id="ARBA00022837"/>
    </source>
</evidence>
<keyword evidence="8 13" id="KW-0727">SH2 domain</keyword>
<evidence type="ECO:0000256" key="9">
    <source>
        <dbReference type="ARBA" id="ARBA00023098"/>
    </source>
</evidence>
<dbReference type="SMART" id="SM00149">
    <property type="entry name" value="PLCYc"/>
    <property type="match status" value="1"/>
</dbReference>
<dbReference type="Gene3D" id="3.30.505.10">
    <property type="entry name" value="SH2 domain"/>
    <property type="match status" value="2"/>
</dbReference>
<dbReference type="PANTHER" id="PTHR10336">
    <property type="entry name" value="PHOSPHOINOSITIDE-SPECIFIC PHOSPHOLIPASE C FAMILY PROTEIN"/>
    <property type="match status" value="1"/>
</dbReference>
<accession>A0ABM0IPK8</accession>
<evidence type="ECO:0000259" key="17">
    <source>
        <dbReference type="PROSITE" id="PS50003"/>
    </source>
</evidence>
<dbReference type="RefSeq" id="XP_004704831.1">
    <property type="nucleotide sequence ID" value="XM_004704774.2"/>
</dbReference>
<sequence length="1217" mass="142180">MMTLANVDALPEYEKSQIKRALELGTVMTVFSFRKSTPERRTVQVIMETRQVAWSKTADKIEGFVDIMEIKEIRPGRSSKDFERAKAVRQREDCCFTIFYGSQFVLSTLSLAADSKEDAAKWLSGLRILHREVLNASTPTIIESWLRKQIYSVDQTRRNRAVPTPLLRRHRDELLRGAPEIGAHRDELSFEQFHLFYKKLMFEQQKTILDEFKKDSFAFVLGNTDRPDASAVHLHDFQRFLLHEQQESWAQDLNKVRERMTKFIDDTMRETAEPFLFVDEFLTYLFSRENSIWDEKYDVVNMQDMNNPLSHYWISSSHNTYLTGDQLRSESSPEAYIRCLRMGCRCIELDCWDGPDGKPVIYHGWTRTTKIKFDDVVQAIKDHAFVTSSFPVILSIEQHCGVEQQRYMAKVFTEVLDGLLLVKPTEASADQLPSPSQLREKIIIKHKKLGPRGDVDINMEDKKDEHKQQGELSMWDSIDQKWTRHYCAIADAKLSFSDDIEQVVEEELPQDTPPTELHFGEKWFHKKVEKRTSAEKLLQEYCAESGAKDGTFLVRESETYPNDYTLSFWRSGRVQHCRIRSTMEGGTMKYYLTDNLMFTSIYALVQHYRESHLRCAEFELRLTDPVPNPNPHESKPWYYDGLSRGEAEDMLMRVPRDGAFLVRKREGADSYAITFRARGKVKHCRVTRDGRHFVLGTSAYFESLVELVSYYEKHALYRKMRLRYPVTPELLERYNMERDINSLYDVSRMYVDPSEINPSTPQRTVKALYDYRAKRSDELSFCRGALIHNVSKEPGGWWKGDYGARIQQYFPSNYVEDISTVDVEELEKQIIEDNPLGSLCRGILDLNTYNVVKAPQGKNQKSFVFILEPKKQGDPPVEFATDRVEELFEWFQSIREITWKMDTKENNMKYWEKNQSIAIELSDLVVYCKPTSKTKDNLENPDFREIRSFVETKADSIVRQKPMELLKYNQKGLTRIYPKGQRVDSSNYDPFRLWLCGSQMVALNFQTADKYMQMNHALVLGARHLPKLGRSIACPFVEVEICGAEYDNNKFKTTVVNDNGLNPVWAPTQEKVTFEIYDPNLAFLRFVVYEEDMFSDPNFLAHATYPIKGIRSGFRSVPLKNGHSEDVELASLLVCCEMRPVLESEEELYSSCRQLRRRQEELNNQLFLYDTQQNLRNAPRDALVKEFNTNENQLQLYQETCNRRLREKRVSNSKFYS</sequence>
<dbReference type="EC" id="3.1.4.11" evidence="12"/>
<protein>
    <recommendedName>
        <fullName evidence="12">1-phosphatidylinositol 4,5-bisphosphate phosphodiesterase gamma</fullName>
        <ecNumber evidence="12">3.1.4.11</ecNumber>
    </recommendedName>
</protein>
<dbReference type="PIRSF" id="PIRSF000952">
    <property type="entry name" value="PLC-gamma"/>
    <property type="match status" value="1"/>
</dbReference>
<comment type="catalytic activity">
    <reaction evidence="11">
        <text>a 1,2-diacyl-sn-glycero-3-phospho-(1D-myo-inositol-4,5-bisphosphate) + H2O = 1D-myo-inositol 1,4,5-trisphosphate + a 1,2-diacyl-sn-glycerol + H(+)</text>
        <dbReference type="Rhea" id="RHEA:33179"/>
        <dbReference type="ChEBI" id="CHEBI:15377"/>
        <dbReference type="ChEBI" id="CHEBI:15378"/>
        <dbReference type="ChEBI" id="CHEBI:17815"/>
        <dbReference type="ChEBI" id="CHEBI:58456"/>
        <dbReference type="ChEBI" id="CHEBI:203600"/>
        <dbReference type="EC" id="3.1.4.11"/>
    </reaction>
    <physiologicalReaction direction="left-to-right" evidence="11">
        <dbReference type="Rhea" id="RHEA:33180"/>
    </physiologicalReaction>
</comment>
<dbReference type="InterPro" id="IPR057061">
    <property type="entry name" value="PLCG_EF-hand_2"/>
</dbReference>
<dbReference type="InterPro" id="IPR017946">
    <property type="entry name" value="PLC-like_Pdiesterase_TIM-brl"/>
</dbReference>
<organism evidence="20 21">
    <name type="scientific">Echinops telfairi</name>
    <name type="common">Lesser hedgehog tenrec</name>
    <dbReference type="NCBI Taxonomy" id="9371"/>
    <lineage>
        <taxon>Eukaryota</taxon>
        <taxon>Metazoa</taxon>
        <taxon>Chordata</taxon>
        <taxon>Craniata</taxon>
        <taxon>Vertebrata</taxon>
        <taxon>Euteleostomi</taxon>
        <taxon>Mammalia</taxon>
        <taxon>Eutheria</taxon>
        <taxon>Afrotheria</taxon>
        <taxon>Tenrecidae</taxon>
        <taxon>Tenrecinae</taxon>
        <taxon>Echinops</taxon>
    </lineage>
</organism>
<dbReference type="CDD" id="cd00275">
    <property type="entry name" value="C2_PLC_like"/>
    <property type="match status" value="1"/>
</dbReference>
<dbReference type="InterPro" id="IPR001452">
    <property type="entry name" value="SH3_domain"/>
</dbReference>
<dbReference type="InterPro" id="IPR000008">
    <property type="entry name" value="C2_dom"/>
</dbReference>
<dbReference type="InterPro" id="IPR035723">
    <property type="entry name" value="PLCgamma2_SH3"/>
</dbReference>
<dbReference type="GeneID" id="101644253"/>
<dbReference type="SMART" id="SM00148">
    <property type="entry name" value="PLCXc"/>
    <property type="match status" value="1"/>
</dbReference>
<keyword evidence="10 12" id="KW-0807">Transducer</keyword>
<dbReference type="InterPro" id="IPR001711">
    <property type="entry name" value="PLipase_C_Pinositol-sp_Y"/>
</dbReference>
<comment type="function">
    <text evidence="12">Mediates the production of the second messenger molecules diacylglycerol (DAG) and inositol 1,4,5-trisphosphate (IP3). Plays an important role in the regulation of intracellular signaling cascades.</text>
</comment>
<dbReference type="CDD" id="cd11969">
    <property type="entry name" value="SH3_PLCgamma2"/>
    <property type="match status" value="1"/>
</dbReference>
<keyword evidence="4" id="KW-0677">Repeat</keyword>
<dbReference type="Pfam" id="PF00017">
    <property type="entry name" value="SH2"/>
    <property type="match status" value="2"/>
</dbReference>
<dbReference type="Pfam" id="PF00018">
    <property type="entry name" value="SH3_1"/>
    <property type="match status" value="1"/>
</dbReference>
<dbReference type="InterPro" id="IPR035892">
    <property type="entry name" value="C2_domain_sf"/>
</dbReference>
<dbReference type="Gene3D" id="3.20.20.190">
    <property type="entry name" value="Phosphatidylinositol (PI) phosphodiesterase"/>
    <property type="match status" value="2"/>
</dbReference>
<dbReference type="PROSITE" id="PS50002">
    <property type="entry name" value="SH3"/>
    <property type="match status" value="1"/>
</dbReference>
<dbReference type="InterPro" id="IPR001192">
    <property type="entry name" value="PI-PLC_fam"/>
</dbReference>
<evidence type="ECO:0000259" key="15">
    <source>
        <dbReference type="PROSITE" id="PS50001"/>
    </source>
</evidence>
<feature type="domain" description="SH3" evidence="16">
    <location>
        <begin position="760"/>
        <end position="820"/>
    </location>
</feature>
<dbReference type="CDD" id="cd13234">
    <property type="entry name" value="PHsplit_PLC_gamma"/>
    <property type="match status" value="1"/>
</dbReference>
<keyword evidence="7 12" id="KW-0442">Lipid degradation</keyword>
<dbReference type="PROSITE" id="PS50007">
    <property type="entry name" value="PIPLC_X_DOMAIN"/>
    <property type="match status" value="1"/>
</dbReference>
<keyword evidence="5 12" id="KW-0378">Hydrolase</keyword>
<dbReference type="SMART" id="SM00239">
    <property type="entry name" value="C2"/>
    <property type="match status" value="1"/>
</dbReference>
<dbReference type="SUPFAM" id="SSF50044">
    <property type="entry name" value="SH3-domain"/>
    <property type="match status" value="1"/>
</dbReference>
<evidence type="ECO:0000259" key="18">
    <source>
        <dbReference type="PROSITE" id="PS50004"/>
    </source>
</evidence>
<dbReference type="SMART" id="SM00252">
    <property type="entry name" value="SH2"/>
    <property type="match status" value="2"/>
</dbReference>
<evidence type="ECO:0000259" key="19">
    <source>
        <dbReference type="PROSITE" id="PS50008"/>
    </source>
</evidence>
<feature type="domain" description="SH2" evidence="15">
    <location>
        <begin position="637"/>
        <end position="726"/>
    </location>
</feature>
<evidence type="ECO:0000256" key="3">
    <source>
        <dbReference type="ARBA" id="ARBA00022553"/>
    </source>
</evidence>
<dbReference type="Proteomes" id="UP000694863">
    <property type="component" value="Unplaced"/>
</dbReference>
<feature type="domain" description="SH2" evidence="15">
    <location>
        <begin position="523"/>
        <end position="626"/>
    </location>
</feature>
<dbReference type="PROSITE" id="PS50001">
    <property type="entry name" value="SH2"/>
    <property type="match status" value="2"/>
</dbReference>
<dbReference type="CDD" id="cd09932">
    <property type="entry name" value="SH2_C-SH2_PLC_gamma_like"/>
    <property type="match status" value="1"/>
</dbReference>
<dbReference type="Gene3D" id="2.60.40.150">
    <property type="entry name" value="C2 domain"/>
    <property type="match status" value="1"/>
</dbReference>
<dbReference type="Pfam" id="PF00388">
    <property type="entry name" value="PI-PLC-X"/>
    <property type="match status" value="1"/>
</dbReference>
<dbReference type="InterPro" id="IPR001849">
    <property type="entry name" value="PH_domain"/>
</dbReference>
<dbReference type="SUPFAM" id="SSF55550">
    <property type="entry name" value="SH2 domain"/>
    <property type="match status" value="2"/>
</dbReference>
<comment type="cofactor">
    <cofactor evidence="1">
        <name>Ca(2+)</name>
        <dbReference type="ChEBI" id="CHEBI:29108"/>
    </cofactor>
</comment>
<dbReference type="SUPFAM" id="SSF49562">
    <property type="entry name" value="C2 domain (Calcium/lipid-binding domain, CaLB)"/>
    <property type="match status" value="1"/>
</dbReference>
<evidence type="ECO:0000256" key="10">
    <source>
        <dbReference type="ARBA" id="ARBA00023224"/>
    </source>
</evidence>
<dbReference type="PRINTS" id="PR00401">
    <property type="entry name" value="SH2DOMAIN"/>
</dbReference>
<reference evidence="21" key="1">
    <citation type="submission" date="2025-08" db="UniProtKB">
        <authorList>
            <consortium name="RefSeq"/>
        </authorList>
    </citation>
    <scope>IDENTIFICATION</scope>
</reference>
<dbReference type="PANTHER" id="PTHR10336:SF25">
    <property type="entry name" value="1-PHOSPHATIDYLINOSITOL 4,5-BISPHOSPHATE PHOSPHODIESTERASE GAMMA-2"/>
    <property type="match status" value="1"/>
</dbReference>
<evidence type="ECO:0000256" key="5">
    <source>
        <dbReference type="ARBA" id="ARBA00022801"/>
    </source>
</evidence>
<evidence type="ECO:0000256" key="7">
    <source>
        <dbReference type="ARBA" id="ARBA00022963"/>
    </source>
</evidence>
<dbReference type="PROSITE" id="PS50003">
    <property type="entry name" value="PH_DOMAIN"/>
    <property type="match status" value="1"/>
</dbReference>
<dbReference type="InterPro" id="IPR036028">
    <property type="entry name" value="SH3-like_dom_sf"/>
</dbReference>
<dbReference type="InterPro" id="IPR035024">
    <property type="entry name" value="PLC-gamma_N-SH2"/>
</dbReference>
<dbReference type="InterPro" id="IPR000980">
    <property type="entry name" value="SH2"/>
</dbReference>
<dbReference type="Gene3D" id="2.30.30.40">
    <property type="entry name" value="SH3 Domains"/>
    <property type="match status" value="1"/>
</dbReference>
<dbReference type="Gene3D" id="2.30.29.30">
    <property type="entry name" value="Pleckstrin-homology domain (PH domain)/Phosphotyrosine-binding domain (PTB)"/>
    <property type="match status" value="1"/>
</dbReference>
<dbReference type="InterPro" id="IPR016279">
    <property type="entry name" value="PLC-gamma"/>
</dbReference>
<dbReference type="InterPro" id="IPR036860">
    <property type="entry name" value="SH2_dom_sf"/>
</dbReference>
<dbReference type="PROSITE" id="PS50004">
    <property type="entry name" value="C2"/>
    <property type="match status" value="1"/>
</dbReference>
<dbReference type="SMART" id="SM00233">
    <property type="entry name" value="PH"/>
    <property type="match status" value="2"/>
</dbReference>
<keyword evidence="20" id="KW-1185">Reference proteome</keyword>
<evidence type="ECO:0000313" key="21">
    <source>
        <dbReference type="RefSeq" id="XP_004704831.1"/>
    </source>
</evidence>
<gene>
    <name evidence="21" type="primary">PLCG2</name>
</gene>
<evidence type="ECO:0000256" key="2">
    <source>
        <dbReference type="ARBA" id="ARBA00022443"/>
    </source>
</evidence>
<dbReference type="SMART" id="SM00326">
    <property type="entry name" value="SH3"/>
    <property type="match status" value="1"/>
</dbReference>
<dbReference type="Pfam" id="PF00168">
    <property type="entry name" value="C2"/>
    <property type="match status" value="1"/>
</dbReference>
<evidence type="ECO:0000256" key="11">
    <source>
        <dbReference type="ARBA" id="ARBA00023674"/>
    </source>
</evidence>
<dbReference type="SUPFAM" id="SSF47473">
    <property type="entry name" value="EF-hand"/>
    <property type="match status" value="1"/>
</dbReference>
<dbReference type="Pfam" id="PF00387">
    <property type="entry name" value="PI-PLC-Y"/>
    <property type="match status" value="1"/>
</dbReference>
<evidence type="ECO:0000313" key="20">
    <source>
        <dbReference type="Proteomes" id="UP000694863"/>
    </source>
</evidence>
<keyword evidence="3" id="KW-0597">Phosphoprotein</keyword>
<proteinExistence type="predicted"/>
<dbReference type="PRINTS" id="PR00452">
    <property type="entry name" value="SH3DOMAIN"/>
</dbReference>
<feature type="domain" description="PH" evidence="17">
    <location>
        <begin position="1"/>
        <end position="131"/>
    </location>
</feature>
<dbReference type="Pfam" id="PF23583">
    <property type="entry name" value="EF_HAND_2_PLCG"/>
    <property type="match status" value="1"/>
</dbReference>
<evidence type="ECO:0000256" key="4">
    <source>
        <dbReference type="ARBA" id="ARBA00022737"/>
    </source>
</evidence>
<feature type="domain" description="PI-PLC Y-box" evidence="19">
    <location>
        <begin position="921"/>
        <end position="1037"/>
    </location>
</feature>
<dbReference type="CDD" id="cd08592">
    <property type="entry name" value="PI-PLCc_gamma"/>
    <property type="match status" value="1"/>
</dbReference>
<dbReference type="InterPro" id="IPR035023">
    <property type="entry name" value="PLC-gamma_C-SH2"/>
</dbReference>